<dbReference type="Proteomes" id="UP001457282">
    <property type="component" value="Unassembled WGS sequence"/>
</dbReference>
<evidence type="ECO:0000313" key="2">
    <source>
        <dbReference type="EMBL" id="KAK9950532.1"/>
    </source>
</evidence>
<feature type="transmembrane region" description="Helical" evidence="1">
    <location>
        <begin position="61"/>
        <end position="84"/>
    </location>
</feature>
<protein>
    <submittedName>
        <fullName evidence="2">Uncharacterized protein</fullName>
    </submittedName>
</protein>
<keyword evidence="1" id="KW-1133">Transmembrane helix</keyword>
<dbReference type="AlphaFoldDB" id="A0AAW1YP63"/>
<comment type="caution">
    <text evidence="2">The sequence shown here is derived from an EMBL/GenBank/DDBJ whole genome shotgun (WGS) entry which is preliminary data.</text>
</comment>
<evidence type="ECO:0000313" key="3">
    <source>
        <dbReference type="Proteomes" id="UP001457282"/>
    </source>
</evidence>
<sequence length="152" mass="17101">MHRPPALYVEADHLEPQHALPQPVALLQVVAVENFYWAITVVLEIAITYLEMVRVQELEELWALVASSWVLLSLGVLAISMMIFVRDMKLDSPSPLTILGIIEVVICILNMAFVITGYVIGSTSERFLPRVLIVTTIRILWRVDVRITIGGH</sequence>
<reference evidence="2 3" key="1">
    <citation type="journal article" date="2023" name="G3 (Bethesda)">
        <title>A chromosome-length genome assembly and annotation of blackberry (Rubus argutus, cv. 'Hillquist').</title>
        <authorList>
            <person name="Bruna T."/>
            <person name="Aryal R."/>
            <person name="Dudchenko O."/>
            <person name="Sargent D.J."/>
            <person name="Mead D."/>
            <person name="Buti M."/>
            <person name="Cavallini A."/>
            <person name="Hytonen T."/>
            <person name="Andres J."/>
            <person name="Pham M."/>
            <person name="Weisz D."/>
            <person name="Mascagni F."/>
            <person name="Usai G."/>
            <person name="Natali L."/>
            <person name="Bassil N."/>
            <person name="Fernandez G.E."/>
            <person name="Lomsadze A."/>
            <person name="Armour M."/>
            <person name="Olukolu B."/>
            <person name="Poorten T."/>
            <person name="Britton C."/>
            <person name="Davik J."/>
            <person name="Ashrafi H."/>
            <person name="Aiden E.L."/>
            <person name="Borodovsky M."/>
            <person name="Worthington M."/>
        </authorList>
    </citation>
    <scope>NUCLEOTIDE SEQUENCE [LARGE SCALE GENOMIC DNA]</scope>
    <source>
        <strain evidence="2">PI 553951</strain>
    </source>
</reference>
<gene>
    <name evidence="2" type="ORF">M0R45_006018</name>
</gene>
<organism evidence="2 3">
    <name type="scientific">Rubus argutus</name>
    <name type="common">Southern blackberry</name>
    <dbReference type="NCBI Taxonomy" id="59490"/>
    <lineage>
        <taxon>Eukaryota</taxon>
        <taxon>Viridiplantae</taxon>
        <taxon>Streptophyta</taxon>
        <taxon>Embryophyta</taxon>
        <taxon>Tracheophyta</taxon>
        <taxon>Spermatophyta</taxon>
        <taxon>Magnoliopsida</taxon>
        <taxon>eudicotyledons</taxon>
        <taxon>Gunneridae</taxon>
        <taxon>Pentapetalae</taxon>
        <taxon>rosids</taxon>
        <taxon>fabids</taxon>
        <taxon>Rosales</taxon>
        <taxon>Rosaceae</taxon>
        <taxon>Rosoideae</taxon>
        <taxon>Rosoideae incertae sedis</taxon>
        <taxon>Rubus</taxon>
    </lineage>
</organism>
<keyword evidence="3" id="KW-1185">Reference proteome</keyword>
<accession>A0AAW1YP63</accession>
<proteinExistence type="predicted"/>
<keyword evidence="1" id="KW-0472">Membrane</keyword>
<feature type="transmembrane region" description="Helical" evidence="1">
    <location>
        <begin position="96"/>
        <end position="120"/>
    </location>
</feature>
<feature type="transmembrane region" description="Helical" evidence="1">
    <location>
        <begin position="25"/>
        <end position="49"/>
    </location>
</feature>
<evidence type="ECO:0000256" key="1">
    <source>
        <dbReference type="SAM" id="Phobius"/>
    </source>
</evidence>
<name>A0AAW1YP63_RUBAR</name>
<dbReference type="EMBL" id="JBEDUW010000001">
    <property type="protein sequence ID" value="KAK9950532.1"/>
    <property type="molecule type" value="Genomic_DNA"/>
</dbReference>
<keyword evidence="1" id="KW-0812">Transmembrane</keyword>